<dbReference type="RefSeq" id="XP_008608761.1">
    <property type="nucleotide sequence ID" value="XM_008610539.1"/>
</dbReference>
<protein>
    <recommendedName>
        <fullName evidence="5">Thioredoxin domain-containing protein</fullName>
    </recommendedName>
</protein>
<dbReference type="InterPro" id="IPR052842">
    <property type="entry name" value="ER_Co-chaperone"/>
</dbReference>
<dbReference type="EMBL" id="JH767143">
    <property type="protein sequence ID" value="EQC37828.1"/>
    <property type="molecule type" value="Genomic_DNA"/>
</dbReference>
<reference evidence="3 4" key="1">
    <citation type="submission" date="2012-04" db="EMBL/GenBank/DDBJ databases">
        <title>The Genome Sequence of Saprolegnia declina VS20.</title>
        <authorList>
            <consortium name="The Broad Institute Genome Sequencing Platform"/>
            <person name="Russ C."/>
            <person name="Nusbaum C."/>
            <person name="Tyler B."/>
            <person name="van West P."/>
            <person name="Dieguez-Uribeondo J."/>
            <person name="de Bruijn I."/>
            <person name="Tripathy S."/>
            <person name="Jiang R."/>
            <person name="Young S.K."/>
            <person name="Zeng Q."/>
            <person name="Gargeya S."/>
            <person name="Fitzgerald M."/>
            <person name="Haas B."/>
            <person name="Abouelleil A."/>
            <person name="Alvarado L."/>
            <person name="Arachchi H.M."/>
            <person name="Berlin A."/>
            <person name="Chapman S.B."/>
            <person name="Goldberg J."/>
            <person name="Griggs A."/>
            <person name="Gujja S."/>
            <person name="Hansen M."/>
            <person name="Howarth C."/>
            <person name="Imamovic A."/>
            <person name="Larimer J."/>
            <person name="McCowen C."/>
            <person name="Montmayeur A."/>
            <person name="Murphy C."/>
            <person name="Neiman D."/>
            <person name="Pearson M."/>
            <person name="Priest M."/>
            <person name="Roberts A."/>
            <person name="Saif S."/>
            <person name="Shea T."/>
            <person name="Sisk P."/>
            <person name="Sykes S."/>
            <person name="Wortman J."/>
            <person name="Nusbaum C."/>
            <person name="Birren B."/>
        </authorList>
    </citation>
    <scope>NUCLEOTIDE SEQUENCE [LARGE SCALE GENOMIC DNA]</scope>
    <source>
        <strain evidence="3 4">VS20</strain>
    </source>
</reference>
<evidence type="ECO:0008006" key="5">
    <source>
        <dbReference type="Google" id="ProtNLM"/>
    </source>
</evidence>
<feature type="chain" id="PRO_5004571259" description="Thioredoxin domain-containing protein" evidence="2">
    <location>
        <begin position="23"/>
        <end position="702"/>
    </location>
</feature>
<organism evidence="3 4">
    <name type="scientific">Saprolegnia diclina (strain VS20)</name>
    <dbReference type="NCBI Taxonomy" id="1156394"/>
    <lineage>
        <taxon>Eukaryota</taxon>
        <taxon>Sar</taxon>
        <taxon>Stramenopiles</taxon>
        <taxon>Oomycota</taxon>
        <taxon>Saprolegniomycetes</taxon>
        <taxon>Saprolegniales</taxon>
        <taxon>Saprolegniaceae</taxon>
        <taxon>Saprolegnia</taxon>
    </lineage>
</organism>
<dbReference type="VEuPathDB" id="FungiDB:SDRG_04852"/>
<dbReference type="GeneID" id="19945579"/>
<name>T0RYX7_SAPDV</name>
<dbReference type="InterPro" id="IPR036249">
    <property type="entry name" value="Thioredoxin-like_sf"/>
</dbReference>
<dbReference type="OMA" id="KICAIGF"/>
<dbReference type="PANTHER" id="PTHR45184">
    <property type="entry name" value="DNAJ PROTEIN ERDJ3A"/>
    <property type="match status" value="1"/>
</dbReference>
<dbReference type="STRING" id="1156394.T0RYX7"/>
<dbReference type="Proteomes" id="UP000030762">
    <property type="component" value="Unassembled WGS sequence"/>
</dbReference>
<dbReference type="OrthoDB" id="298672at2759"/>
<keyword evidence="2" id="KW-0732">Signal</keyword>
<dbReference type="InParanoid" id="T0RYX7"/>
<proteinExistence type="predicted"/>
<accession>T0RYX7</accession>
<sequence>MPSHWHALLAALLVLIADAVSAWSYENVLRVDSVQALRASGMESSQKLWVLLYSDDTEASALTALDDVARELPYAVRTAWISKEVATAVGLQSLNPPLLVLLREKPTWNPYKERLFRPPEPMPIAPSQMDLRTLKKLVRERAPSNVLAAWNISWPPSETRVVLLTKKKTPSLLYKALSVDFPSIRFYLVADEGDAHGQFPVVSLPTLLMGTSEADYKVFPSEKDMTSYEDLASFVRDHAPRDDNAVDTAEPKWLSTAALEAVLADARASKNATAWLVLAQPETTSPIDIATSTDWAQCVQDIRSKAGLLVRIALVLCDAPWCDEKPGVYHLPYGAKGSISAASLLPLPSLAVAAASVLRTLPDTTSGLYGSTDLNAFFGRMLSSDTLSFVLFTTKDEAPTVVQAVALAYAHRLQFGVVYKPSPEIKAQFGIGHVPSMVAFMTPRDPDVPKEQFSMAFYDKKQLGPPTFENIARFLDQLLASYGPVPATTAEPSLVHVDSSESLASICNGATLCVVSAVADAIAPHKAMLLELARQSKAAGSPVVYVWLDGTCQASVAQQLGIESWHLPSVAVYSPLKHRVASHAGVFDVESVQAFVHSVLYGKTRTIAIDGPLAWTDPATCVARAAEVALPIVEEDDEEMADMMAEILADEAREKEARKRALQEEIAAAKKAAEAAATPTKPKKKLKKRKKRTTKTPVKDEL</sequence>
<evidence type="ECO:0000256" key="2">
    <source>
        <dbReference type="SAM" id="SignalP"/>
    </source>
</evidence>
<feature type="signal peptide" evidence="2">
    <location>
        <begin position="1"/>
        <end position="22"/>
    </location>
</feature>
<dbReference type="SUPFAM" id="SSF52833">
    <property type="entry name" value="Thioredoxin-like"/>
    <property type="match status" value="1"/>
</dbReference>
<evidence type="ECO:0000313" key="4">
    <source>
        <dbReference type="Proteomes" id="UP000030762"/>
    </source>
</evidence>
<feature type="compositionally biased region" description="Basic residues" evidence="1">
    <location>
        <begin position="681"/>
        <end position="694"/>
    </location>
</feature>
<dbReference type="PANTHER" id="PTHR45184:SF1">
    <property type="entry name" value="DNAJ PROTEIN ERDJ3A"/>
    <property type="match status" value="1"/>
</dbReference>
<gene>
    <name evidence="3" type="ORF">SDRG_04852</name>
</gene>
<evidence type="ECO:0000256" key="1">
    <source>
        <dbReference type="SAM" id="MobiDB-lite"/>
    </source>
</evidence>
<feature type="region of interest" description="Disordered" evidence="1">
    <location>
        <begin position="671"/>
        <end position="702"/>
    </location>
</feature>
<dbReference type="AlphaFoldDB" id="T0RYX7"/>
<keyword evidence="4" id="KW-1185">Reference proteome</keyword>
<dbReference type="eggNOG" id="ENOG502QVNH">
    <property type="taxonomic scope" value="Eukaryota"/>
</dbReference>
<dbReference type="Gene3D" id="3.40.30.10">
    <property type="entry name" value="Glutaredoxin"/>
    <property type="match status" value="1"/>
</dbReference>
<evidence type="ECO:0000313" key="3">
    <source>
        <dbReference type="EMBL" id="EQC37828.1"/>
    </source>
</evidence>